<comment type="caution">
    <text evidence="3">The sequence shown here is derived from an EMBL/GenBank/DDBJ whole genome shotgun (WGS) entry which is preliminary data.</text>
</comment>
<feature type="compositionally biased region" description="Low complexity" evidence="2">
    <location>
        <begin position="1"/>
        <end position="10"/>
    </location>
</feature>
<dbReference type="SUPFAM" id="SSF110857">
    <property type="entry name" value="Gamma-glutamyl cyclotransferase-like"/>
    <property type="match status" value="1"/>
</dbReference>
<dbReference type="InterPro" id="IPR036568">
    <property type="entry name" value="GGCT-like_sf"/>
</dbReference>
<evidence type="ECO:0000313" key="3">
    <source>
        <dbReference type="EMBL" id="TVY20299.1"/>
    </source>
</evidence>
<evidence type="ECO:0000313" key="4">
    <source>
        <dbReference type="Proteomes" id="UP000469559"/>
    </source>
</evidence>
<name>A0A8T9BPR3_9HELO</name>
<gene>
    <name evidence="3" type="ORF">LARI1_G000794</name>
</gene>
<dbReference type="Gene3D" id="3.10.490.10">
    <property type="entry name" value="Gamma-glutamyl cyclotransferase-like"/>
    <property type="match status" value="1"/>
</dbReference>
<protein>
    <recommendedName>
        <fullName evidence="5">Gamma-glutamylcyclotransferase AIG2-like domain-containing protein</fullName>
    </recommendedName>
</protein>
<organism evidence="3 4">
    <name type="scientific">Lachnellula arida</name>
    <dbReference type="NCBI Taxonomy" id="1316785"/>
    <lineage>
        <taxon>Eukaryota</taxon>
        <taxon>Fungi</taxon>
        <taxon>Dikarya</taxon>
        <taxon>Ascomycota</taxon>
        <taxon>Pezizomycotina</taxon>
        <taxon>Leotiomycetes</taxon>
        <taxon>Helotiales</taxon>
        <taxon>Lachnaceae</taxon>
        <taxon>Lachnellula</taxon>
    </lineage>
</organism>
<evidence type="ECO:0000256" key="2">
    <source>
        <dbReference type="SAM" id="MobiDB-lite"/>
    </source>
</evidence>
<dbReference type="PANTHER" id="PTHR31544:SF4">
    <property type="entry name" value="GAMMA-GLUTAMYLCYCLOTRANSFERASE-RELATED"/>
    <property type="match status" value="1"/>
</dbReference>
<evidence type="ECO:0008006" key="5">
    <source>
        <dbReference type="Google" id="ProtNLM"/>
    </source>
</evidence>
<sequence length="198" mass="22533">MNKESSASSSTPNTANGEKEKPGHSIPTAKPHSHKKPKRNIMLEKFKNFQPNAKPSRGQYAYIPKPFFFYGSLTDPLQLQEVLQLQAPPVLTPARVRSYKIMLWGQYPALVDGPHDSYVDGMAYVVENEEQQKMLEHYETEVYSTAGIQVKIEGKQVSGRTFKWADDVTELTEGTWSLEEWKKGVEEEMASHFQPLED</sequence>
<comment type="similarity">
    <text evidence="1">Belongs to the gamma-glutamylcyclotransferase family.</text>
</comment>
<dbReference type="Proteomes" id="UP000469559">
    <property type="component" value="Unassembled WGS sequence"/>
</dbReference>
<dbReference type="InterPro" id="IPR013024">
    <property type="entry name" value="GGCT-like"/>
</dbReference>
<proteinExistence type="inferred from homology"/>
<dbReference type="InterPro" id="IPR045038">
    <property type="entry name" value="AIG2-like"/>
</dbReference>
<accession>A0A8T9BPR3</accession>
<dbReference type="EMBL" id="QGMF01000062">
    <property type="protein sequence ID" value="TVY20299.1"/>
    <property type="molecule type" value="Genomic_DNA"/>
</dbReference>
<reference evidence="3 4" key="1">
    <citation type="submission" date="2018-05" db="EMBL/GenBank/DDBJ databases">
        <title>Whole genome sequencing for identification of molecular markers to develop diagnostic detection tools for the regulated plant pathogen Lachnellula willkommii.</title>
        <authorList>
            <person name="Giroux E."/>
            <person name="Bilodeau G."/>
        </authorList>
    </citation>
    <scope>NUCLEOTIDE SEQUENCE [LARGE SCALE GENOMIC DNA]</scope>
    <source>
        <strain evidence="3 4">CBS 203.66</strain>
    </source>
</reference>
<dbReference type="PANTHER" id="PTHR31544">
    <property type="entry name" value="AIG2-LIKE PROTEIN D"/>
    <property type="match status" value="1"/>
</dbReference>
<dbReference type="CDD" id="cd06661">
    <property type="entry name" value="GGCT_like"/>
    <property type="match status" value="1"/>
</dbReference>
<dbReference type="AlphaFoldDB" id="A0A8T9BPR3"/>
<feature type="region of interest" description="Disordered" evidence="2">
    <location>
        <begin position="1"/>
        <end position="40"/>
    </location>
</feature>
<keyword evidence="4" id="KW-1185">Reference proteome</keyword>
<dbReference type="OrthoDB" id="3262926at2759"/>
<evidence type="ECO:0000256" key="1">
    <source>
        <dbReference type="ARBA" id="ARBA00008861"/>
    </source>
</evidence>